<dbReference type="AlphaFoldDB" id="A0AAE1FP59"/>
<evidence type="ECO:0000313" key="1">
    <source>
        <dbReference type="EMBL" id="KAK3877830.1"/>
    </source>
</evidence>
<protein>
    <submittedName>
        <fullName evidence="1">Uncharacterized protein</fullName>
    </submittedName>
</protein>
<reference evidence="1" key="1">
    <citation type="submission" date="2023-10" db="EMBL/GenBank/DDBJ databases">
        <title>Genome assemblies of two species of porcelain crab, Petrolisthes cinctipes and Petrolisthes manimaculis (Anomura: Porcellanidae).</title>
        <authorList>
            <person name="Angst P."/>
        </authorList>
    </citation>
    <scope>NUCLEOTIDE SEQUENCE</scope>
    <source>
        <strain evidence="1">PB745_01</strain>
        <tissue evidence="1">Gill</tissue>
    </source>
</reference>
<evidence type="ECO:0000313" key="2">
    <source>
        <dbReference type="Proteomes" id="UP001286313"/>
    </source>
</evidence>
<dbReference type="EMBL" id="JAWQEG010001622">
    <property type="protein sequence ID" value="KAK3877830.1"/>
    <property type="molecule type" value="Genomic_DNA"/>
</dbReference>
<accession>A0AAE1FP59</accession>
<keyword evidence="2" id="KW-1185">Reference proteome</keyword>
<dbReference type="Proteomes" id="UP001286313">
    <property type="component" value="Unassembled WGS sequence"/>
</dbReference>
<sequence>MHLFSAHPLTPYSNPPEPLYSTTHQPSPLIAFLYPNQHPVNPSMPTTALPCYSSETPPPYLVPPLPYSNFFIPPCKVQFAPSSPLFPNSLFSLPPYLSAPHAHFAVISLLFFRAPILDLDYYNVSSLQFLDNLPSFTHSPPKKDPMISSPTFVVTDGSLD</sequence>
<name>A0AAE1FP59_PETCI</name>
<gene>
    <name evidence="1" type="ORF">Pcinc_017489</name>
</gene>
<comment type="caution">
    <text evidence="1">The sequence shown here is derived from an EMBL/GenBank/DDBJ whole genome shotgun (WGS) entry which is preliminary data.</text>
</comment>
<proteinExistence type="predicted"/>
<organism evidence="1 2">
    <name type="scientific">Petrolisthes cinctipes</name>
    <name type="common">Flat porcelain crab</name>
    <dbReference type="NCBI Taxonomy" id="88211"/>
    <lineage>
        <taxon>Eukaryota</taxon>
        <taxon>Metazoa</taxon>
        <taxon>Ecdysozoa</taxon>
        <taxon>Arthropoda</taxon>
        <taxon>Crustacea</taxon>
        <taxon>Multicrustacea</taxon>
        <taxon>Malacostraca</taxon>
        <taxon>Eumalacostraca</taxon>
        <taxon>Eucarida</taxon>
        <taxon>Decapoda</taxon>
        <taxon>Pleocyemata</taxon>
        <taxon>Anomura</taxon>
        <taxon>Galatheoidea</taxon>
        <taxon>Porcellanidae</taxon>
        <taxon>Petrolisthes</taxon>
    </lineage>
</organism>